<dbReference type="Proteomes" id="UP000536262">
    <property type="component" value="Unassembled WGS sequence"/>
</dbReference>
<gene>
    <name evidence="1" type="ORF">GGR00_003559</name>
</gene>
<keyword evidence="2" id="KW-1185">Reference proteome</keyword>
<name>A0A7X0KM75_9HYPH</name>
<protein>
    <submittedName>
        <fullName evidence="1">Uncharacterized protein</fullName>
    </submittedName>
</protein>
<reference evidence="1 2" key="1">
    <citation type="submission" date="2020-08" db="EMBL/GenBank/DDBJ databases">
        <title>Genomic Encyclopedia of Type Strains, Phase IV (KMG-IV): sequencing the most valuable type-strain genomes for metagenomic binning, comparative biology and taxonomic classification.</title>
        <authorList>
            <person name="Goeker M."/>
        </authorList>
    </citation>
    <scope>NUCLEOTIDE SEQUENCE [LARGE SCALE GENOMIC DNA]</scope>
    <source>
        <strain evidence="1 2">DSM 7051</strain>
    </source>
</reference>
<comment type="caution">
    <text evidence="1">The sequence shown here is derived from an EMBL/GenBank/DDBJ whole genome shotgun (WGS) entry which is preliminary data.</text>
</comment>
<evidence type="ECO:0000313" key="1">
    <source>
        <dbReference type="EMBL" id="MBB6355754.1"/>
    </source>
</evidence>
<organism evidence="1 2">
    <name type="scientific">Aminobacter aganoensis</name>
    <dbReference type="NCBI Taxonomy" id="83264"/>
    <lineage>
        <taxon>Bacteria</taxon>
        <taxon>Pseudomonadati</taxon>
        <taxon>Pseudomonadota</taxon>
        <taxon>Alphaproteobacteria</taxon>
        <taxon>Hyphomicrobiales</taxon>
        <taxon>Phyllobacteriaceae</taxon>
        <taxon>Aminobacter</taxon>
    </lineage>
</organism>
<dbReference type="AlphaFoldDB" id="A0A7X0KM75"/>
<proteinExistence type="predicted"/>
<dbReference type="EMBL" id="JACHOU010000009">
    <property type="protein sequence ID" value="MBB6355754.1"/>
    <property type="molecule type" value="Genomic_DNA"/>
</dbReference>
<evidence type="ECO:0000313" key="2">
    <source>
        <dbReference type="Proteomes" id="UP000536262"/>
    </source>
</evidence>
<sequence length="135" mass="14090">MTSPQKSPFDYTADIATALATEGGHLSIGPGGFTLHYREGAMLSGYGCEAIKSQSIEAGLPVIDSRNVDLDMVLQLTLHGPLVAVGREPEPAPWYGLSYAPLEAVAAAYAAAGAEIWNIEGIELFEAVAKGSTVP</sequence>
<accession>A0A7X0KM75</accession>
<dbReference type="RefSeq" id="WP_184700158.1">
    <property type="nucleotide sequence ID" value="NZ_BAABEG010000005.1"/>
</dbReference>